<feature type="compositionally biased region" description="Basic residues" evidence="1">
    <location>
        <begin position="16"/>
        <end position="44"/>
    </location>
</feature>
<evidence type="ECO:0000256" key="1">
    <source>
        <dbReference type="SAM" id="MobiDB-lite"/>
    </source>
</evidence>
<feature type="non-terminal residue" evidence="2">
    <location>
        <position position="714"/>
    </location>
</feature>
<accession>A0A6J4KKK3</accession>
<feature type="compositionally biased region" description="Basic residues" evidence="1">
    <location>
        <begin position="640"/>
        <end position="658"/>
    </location>
</feature>
<dbReference type="EMBL" id="CADCTV010000214">
    <property type="protein sequence ID" value="CAA9308652.1"/>
    <property type="molecule type" value="Genomic_DNA"/>
</dbReference>
<gene>
    <name evidence="2" type="ORF">AVDCRST_MAG89-970</name>
</gene>
<name>A0A6J4KKK3_9BACT</name>
<feature type="non-terminal residue" evidence="2">
    <location>
        <position position="1"/>
    </location>
</feature>
<feature type="compositionally biased region" description="Basic residues" evidence="1">
    <location>
        <begin position="51"/>
        <end position="71"/>
    </location>
</feature>
<feature type="compositionally biased region" description="Low complexity" evidence="1">
    <location>
        <begin position="659"/>
        <end position="688"/>
    </location>
</feature>
<feature type="compositionally biased region" description="Basic and acidic residues" evidence="1">
    <location>
        <begin position="399"/>
        <end position="422"/>
    </location>
</feature>
<feature type="compositionally biased region" description="Basic residues" evidence="1">
    <location>
        <begin position="543"/>
        <end position="553"/>
    </location>
</feature>
<evidence type="ECO:0000313" key="2">
    <source>
        <dbReference type="EMBL" id="CAA9308652.1"/>
    </source>
</evidence>
<feature type="compositionally biased region" description="Basic residues" evidence="1">
    <location>
        <begin position="286"/>
        <end position="300"/>
    </location>
</feature>
<feature type="compositionally biased region" description="Basic residues" evidence="1">
    <location>
        <begin position="377"/>
        <end position="398"/>
    </location>
</feature>
<feature type="compositionally biased region" description="Basic and acidic residues" evidence="1">
    <location>
        <begin position="261"/>
        <end position="281"/>
    </location>
</feature>
<dbReference type="AlphaFoldDB" id="A0A6J4KKK3"/>
<feature type="compositionally biased region" description="Gly residues" evidence="1">
    <location>
        <begin position="627"/>
        <end position="639"/>
    </location>
</feature>
<feature type="region of interest" description="Disordered" evidence="1">
    <location>
        <begin position="1"/>
        <end position="424"/>
    </location>
</feature>
<proteinExistence type="predicted"/>
<feature type="compositionally biased region" description="Basic residues" evidence="1">
    <location>
        <begin position="82"/>
        <end position="102"/>
    </location>
</feature>
<reference evidence="2" key="1">
    <citation type="submission" date="2020-02" db="EMBL/GenBank/DDBJ databases">
        <authorList>
            <person name="Meier V. D."/>
        </authorList>
    </citation>
    <scope>NUCLEOTIDE SEQUENCE</scope>
    <source>
        <strain evidence="2">AVDCRST_MAG89</strain>
    </source>
</reference>
<sequence>AASHRGPRRPGAGRPARIRRRGPRRPGRLRRRAAHRGRGARHGGRSAFQRPCRHQRAQPFHAHQRRRHLRVPRPAARDVPRGRHAAGLRARPCRGRGPRRGWRGAGDHHPAQHRAVAGGHQRHRVAPQRRPAEHHPVHRGAFGEGPGAQPGHQRGADAFRPARPVRALRRPRRLHPGDPRPGGRAGAGGAERAADGRPVVHLRRPCAFGGSAGGQPHRGGARPRVAAVRQQRARRGGERDLHRHPQHHPRRGVGIPRRAGRVGEPRRRADRRGDPALRRNDGGNGPRRRTAGGRRAHGRRGAAAEHLLQQPVRHGRDRIRDGAGAGRGLGRRVPVRLRPGQPPRRGRGGRGGPRGGRDHRRPADGCQRPGEPVAGRPRVHQPARRGKRAVVRARRDRGQRRDRDAVPAEHPERVPERQDRVRPLFGRGGRVGALQAVLARGRRSAHPGRRQPHGRRLRVPGAGAGHGRRGAVAAGGRALRRVPGEAGGNGRRAVRERPRPRFQQLFGVAGPERAAEPQPFGQRERRPQLPCADGGGAVLQRLPPRRGHVRRGRPGAGAGNQPWRRGGAAGAVGAHQRAGGGVLQPHRQLHHGRRDRRHRHLPRRRGPHRHRAAERVPPGRRRAARAGGTGGGRGGAPRGGGRHGRPGARRLRAGRRPALHAGGAAGRQRAVGRRALLAGRGGAARLRAGPGGAGGVPHRRLHAGEPQHGAQPAL</sequence>
<feature type="compositionally biased region" description="Basic residues" evidence="1">
    <location>
        <begin position="440"/>
        <end position="458"/>
    </location>
</feature>
<organism evidence="2">
    <name type="scientific">uncultured Gemmatimonadota bacterium</name>
    <dbReference type="NCBI Taxonomy" id="203437"/>
    <lineage>
        <taxon>Bacteria</taxon>
        <taxon>Pseudomonadati</taxon>
        <taxon>Gemmatimonadota</taxon>
        <taxon>environmental samples</taxon>
    </lineage>
</organism>
<feature type="region of interest" description="Disordered" evidence="1">
    <location>
        <begin position="439"/>
        <end position="714"/>
    </location>
</feature>
<feature type="compositionally biased region" description="Basic residues" evidence="1">
    <location>
        <begin position="587"/>
        <end position="624"/>
    </location>
</feature>
<protein>
    <submittedName>
        <fullName evidence="2">Uncharacterized protein</fullName>
    </submittedName>
</protein>